<gene>
    <name evidence="1" type="ORF">ACFQ16_03915</name>
</gene>
<dbReference type="EMBL" id="JBHTIW010000002">
    <property type="protein sequence ID" value="MFD0918881.1"/>
    <property type="molecule type" value="Genomic_DNA"/>
</dbReference>
<dbReference type="RefSeq" id="WP_263250679.1">
    <property type="nucleotide sequence ID" value="NZ_BAABLT010000033.1"/>
</dbReference>
<protein>
    <submittedName>
        <fullName evidence="1">Uncharacterized protein</fullName>
    </submittedName>
</protein>
<evidence type="ECO:0000313" key="1">
    <source>
        <dbReference type="EMBL" id="MFD0918881.1"/>
    </source>
</evidence>
<organism evidence="1 2">
    <name type="scientific">Saccharopolyspora rosea</name>
    <dbReference type="NCBI Taxonomy" id="524884"/>
    <lineage>
        <taxon>Bacteria</taxon>
        <taxon>Bacillati</taxon>
        <taxon>Actinomycetota</taxon>
        <taxon>Actinomycetes</taxon>
        <taxon>Pseudonocardiales</taxon>
        <taxon>Pseudonocardiaceae</taxon>
        <taxon>Saccharopolyspora</taxon>
    </lineage>
</organism>
<accession>A0ABW3FQ24</accession>
<reference evidence="2" key="1">
    <citation type="journal article" date="2019" name="Int. J. Syst. Evol. Microbiol.">
        <title>The Global Catalogue of Microorganisms (GCM) 10K type strain sequencing project: providing services to taxonomists for standard genome sequencing and annotation.</title>
        <authorList>
            <consortium name="The Broad Institute Genomics Platform"/>
            <consortium name="The Broad Institute Genome Sequencing Center for Infectious Disease"/>
            <person name="Wu L."/>
            <person name="Ma J."/>
        </authorList>
    </citation>
    <scope>NUCLEOTIDE SEQUENCE [LARGE SCALE GENOMIC DNA]</scope>
    <source>
        <strain evidence="2">CCUG 56401</strain>
    </source>
</reference>
<keyword evidence="2" id="KW-1185">Reference proteome</keyword>
<proteinExistence type="predicted"/>
<evidence type="ECO:0000313" key="2">
    <source>
        <dbReference type="Proteomes" id="UP001597018"/>
    </source>
</evidence>
<sequence length="150" mass="16862">MSKFEIHDLSVCVVCLHLIANGEFDDGTDGYGVWNKRYHEWETWPTNGDWSKEDAASVMQERAEARPDDTLEVRQYGSALACEIGQREIWGDDVVHLLMGSDCDEECTRHEDPDDCESLDLGFSWSACEGCGSSDGGDRYRAHALIPVDR</sequence>
<comment type="caution">
    <text evidence="1">The sequence shown here is derived from an EMBL/GenBank/DDBJ whole genome shotgun (WGS) entry which is preliminary data.</text>
</comment>
<dbReference type="Proteomes" id="UP001597018">
    <property type="component" value="Unassembled WGS sequence"/>
</dbReference>
<name>A0ABW3FQ24_9PSEU</name>